<proteinExistence type="inferred from homology"/>
<dbReference type="PRINTS" id="PR00081">
    <property type="entry name" value="GDHRDH"/>
</dbReference>
<evidence type="ECO:0000313" key="4">
    <source>
        <dbReference type="Proteomes" id="UP001260072"/>
    </source>
</evidence>
<reference evidence="4" key="1">
    <citation type="submission" date="2023-07" db="EMBL/GenBank/DDBJ databases">
        <title>Description of three actinobacteria isolated from air of manufacturing shop in a pharmaceutical factory.</title>
        <authorList>
            <person name="Zhang D.-F."/>
        </authorList>
    </citation>
    <scope>NUCLEOTIDE SEQUENCE [LARGE SCALE GENOMIC DNA]</scope>
    <source>
        <strain evidence="4">CCTCC AB 2011122</strain>
    </source>
</reference>
<organism evidence="3 4">
    <name type="scientific">Agromyces indicus</name>
    <dbReference type="NCBI Taxonomy" id="758919"/>
    <lineage>
        <taxon>Bacteria</taxon>
        <taxon>Bacillati</taxon>
        <taxon>Actinomycetota</taxon>
        <taxon>Actinomycetes</taxon>
        <taxon>Micrococcales</taxon>
        <taxon>Microbacteriaceae</taxon>
        <taxon>Agromyces</taxon>
    </lineage>
</organism>
<evidence type="ECO:0000256" key="2">
    <source>
        <dbReference type="ARBA" id="ARBA00023002"/>
    </source>
</evidence>
<sequence length="329" mass="35119">MTQTDITSPTVLLTGPTSGIGAGMLRHLVRHPSRPRLVLLGRDAVRTNAATAVARDAGLTAHTVHTDLADLDSVAAALEDVRALQADGQVGSIDAAVLNAGTQFTDRRRRGAQGWELTFTVNVIAQHLLLRGIRPLLAPDGHVVLLGSSTHRGKRASFNLVPDPVWQAPADLATAAPPATGEERFADEREQGGIAYASSKLALVTLSNPWAAQLAADGRRLNTYDPGLVAGTGLGRDMPGYMYWVWRRLMPAMSLLPGATTPNITARHAVELALGDAHRDLHGGYVEIGRVTQAAPSTRIGSRQDELWSWLEQATAPFVPAWAGDELAR</sequence>
<comment type="similarity">
    <text evidence="1">Belongs to the short-chain dehydrogenases/reductases (SDR) family.</text>
</comment>
<accession>A0ABU1FHQ1</accession>
<evidence type="ECO:0000313" key="3">
    <source>
        <dbReference type="EMBL" id="MDR5691279.1"/>
    </source>
</evidence>
<dbReference type="InterPro" id="IPR002347">
    <property type="entry name" value="SDR_fam"/>
</dbReference>
<keyword evidence="2" id="KW-0560">Oxidoreductase</keyword>
<protein>
    <submittedName>
        <fullName evidence="3">SDR family NAD(P)-dependent oxidoreductase</fullName>
    </submittedName>
</protein>
<dbReference type="PANTHER" id="PTHR24320:SF148">
    <property type="entry name" value="NAD(P)-BINDING ROSSMANN-FOLD SUPERFAMILY PROTEIN"/>
    <property type="match status" value="1"/>
</dbReference>
<dbReference type="Proteomes" id="UP001260072">
    <property type="component" value="Unassembled WGS sequence"/>
</dbReference>
<gene>
    <name evidence="3" type="ORF">RH861_04300</name>
</gene>
<keyword evidence="4" id="KW-1185">Reference proteome</keyword>
<dbReference type="InterPro" id="IPR036291">
    <property type="entry name" value="NAD(P)-bd_dom_sf"/>
</dbReference>
<name>A0ABU1FHQ1_9MICO</name>
<comment type="caution">
    <text evidence="3">The sequence shown here is derived from an EMBL/GenBank/DDBJ whole genome shotgun (WGS) entry which is preliminary data.</text>
</comment>
<dbReference type="PANTHER" id="PTHR24320">
    <property type="entry name" value="RETINOL DEHYDROGENASE"/>
    <property type="match status" value="1"/>
</dbReference>
<evidence type="ECO:0000256" key="1">
    <source>
        <dbReference type="ARBA" id="ARBA00006484"/>
    </source>
</evidence>
<dbReference type="RefSeq" id="WP_310519906.1">
    <property type="nucleotide sequence ID" value="NZ_BAABBS010000003.1"/>
</dbReference>
<dbReference type="Pfam" id="PF00106">
    <property type="entry name" value="adh_short"/>
    <property type="match status" value="1"/>
</dbReference>
<dbReference type="Gene3D" id="3.40.50.720">
    <property type="entry name" value="NAD(P)-binding Rossmann-like Domain"/>
    <property type="match status" value="1"/>
</dbReference>
<dbReference type="SUPFAM" id="SSF51735">
    <property type="entry name" value="NAD(P)-binding Rossmann-fold domains"/>
    <property type="match status" value="1"/>
</dbReference>
<dbReference type="EMBL" id="JAVKGS010000001">
    <property type="protein sequence ID" value="MDR5691279.1"/>
    <property type="molecule type" value="Genomic_DNA"/>
</dbReference>